<feature type="non-terminal residue" evidence="1">
    <location>
        <position position="61"/>
    </location>
</feature>
<keyword evidence="2" id="KW-1185">Reference proteome</keyword>
<name>A0ABD3VXZ5_SINWO</name>
<sequence>MERLYVTDNVTTFTHGKELRCGLNVKSAYVRGHGRTDDVAGAKVKVGVKCRTGKATGIKVT</sequence>
<gene>
    <name evidence="1" type="ORF">ACJMK2_043790</name>
</gene>
<comment type="caution">
    <text evidence="1">The sequence shown here is derived from an EMBL/GenBank/DDBJ whole genome shotgun (WGS) entry which is preliminary data.</text>
</comment>
<evidence type="ECO:0000313" key="1">
    <source>
        <dbReference type="EMBL" id="KAL3866496.1"/>
    </source>
</evidence>
<reference evidence="1 2" key="1">
    <citation type="submission" date="2024-11" db="EMBL/GenBank/DDBJ databases">
        <title>Chromosome-level genome assembly of the freshwater bivalve Anodonta woodiana.</title>
        <authorList>
            <person name="Chen X."/>
        </authorList>
    </citation>
    <scope>NUCLEOTIDE SEQUENCE [LARGE SCALE GENOMIC DNA]</scope>
    <source>
        <strain evidence="1">MN2024</strain>
        <tissue evidence="1">Gills</tissue>
    </source>
</reference>
<proteinExistence type="predicted"/>
<accession>A0ABD3VXZ5</accession>
<dbReference type="EMBL" id="JBJQND010000009">
    <property type="protein sequence ID" value="KAL3866496.1"/>
    <property type="molecule type" value="Genomic_DNA"/>
</dbReference>
<organism evidence="1 2">
    <name type="scientific">Sinanodonta woodiana</name>
    <name type="common">Chinese pond mussel</name>
    <name type="synonym">Anodonta woodiana</name>
    <dbReference type="NCBI Taxonomy" id="1069815"/>
    <lineage>
        <taxon>Eukaryota</taxon>
        <taxon>Metazoa</taxon>
        <taxon>Spiralia</taxon>
        <taxon>Lophotrochozoa</taxon>
        <taxon>Mollusca</taxon>
        <taxon>Bivalvia</taxon>
        <taxon>Autobranchia</taxon>
        <taxon>Heteroconchia</taxon>
        <taxon>Palaeoheterodonta</taxon>
        <taxon>Unionida</taxon>
        <taxon>Unionoidea</taxon>
        <taxon>Unionidae</taxon>
        <taxon>Unioninae</taxon>
        <taxon>Sinanodonta</taxon>
    </lineage>
</organism>
<protein>
    <submittedName>
        <fullName evidence="1">Uncharacterized protein</fullName>
    </submittedName>
</protein>
<dbReference type="AlphaFoldDB" id="A0ABD3VXZ5"/>
<dbReference type="Proteomes" id="UP001634394">
    <property type="component" value="Unassembled WGS sequence"/>
</dbReference>
<evidence type="ECO:0000313" key="2">
    <source>
        <dbReference type="Proteomes" id="UP001634394"/>
    </source>
</evidence>